<dbReference type="Proteomes" id="UP000570595">
    <property type="component" value="Unassembled WGS sequence"/>
</dbReference>
<name>A0A7J6L6D3_PEROL</name>
<proteinExistence type="predicted"/>
<evidence type="ECO:0000313" key="4">
    <source>
        <dbReference type="Proteomes" id="UP000570595"/>
    </source>
</evidence>
<evidence type="ECO:0000313" key="3">
    <source>
        <dbReference type="EMBL" id="KAF4654741.1"/>
    </source>
</evidence>
<sequence>MLLCNREGGIMIASPSILLVAALEAGGLQNSRTPCTHTQAVDGHTAEVFMKLLIHRDELTMNLLFITYGLLMLVELIPAGGPSKDDDKEGLITAAPASKDEDPSPSQDNPGYKGPVAP</sequence>
<keyword evidence="2" id="KW-1133">Transmembrane helix</keyword>
<dbReference type="EMBL" id="JABAHT010000514">
    <property type="protein sequence ID" value="KAF4654741.1"/>
    <property type="molecule type" value="Genomic_DNA"/>
</dbReference>
<evidence type="ECO:0000256" key="2">
    <source>
        <dbReference type="SAM" id="Phobius"/>
    </source>
</evidence>
<keyword evidence="2" id="KW-0472">Membrane</keyword>
<protein>
    <submittedName>
        <fullName evidence="3">Uncharacterized protein</fullName>
    </submittedName>
</protein>
<feature type="region of interest" description="Disordered" evidence="1">
    <location>
        <begin position="81"/>
        <end position="118"/>
    </location>
</feature>
<dbReference type="AlphaFoldDB" id="A0A7J6L6D3"/>
<comment type="caution">
    <text evidence="3">The sequence shown here is derived from an EMBL/GenBank/DDBJ whole genome shotgun (WGS) entry which is preliminary data.</text>
</comment>
<dbReference type="OrthoDB" id="10493759at2759"/>
<reference evidence="3 4" key="1">
    <citation type="submission" date="2020-04" db="EMBL/GenBank/DDBJ databases">
        <title>Perkinsus olseni comparative genomics.</title>
        <authorList>
            <person name="Bogema D.R."/>
        </authorList>
    </citation>
    <scope>NUCLEOTIDE SEQUENCE [LARGE SCALE GENOMIC DNA]</scope>
    <source>
        <strain evidence="3">ATCC PRA-179</strain>
    </source>
</reference>
<keyword evidence="2" id="KW-0812">Transmembrane</keyword>
<feature type="transmembrane region" description="Helical" evidence="2">
    <location>
        <begin position="59"/>
        <end position="79"/>
    </location>
</feature>
<accession>A0A7J6L6D3</accession>
<evidence type="ECO:0000256" key="1">
    <source>
        <dbReference type="SAM" id="MobiDB-lite"/>
    </source>
</evidence>
<organism evidence="3 4">
    <name type="scientific">Perkinsus olseni</name>
    <name type="common">Perkinsus atlanticus</name>
    <dbReference type="NCBI Taxonomy" id="32597"/>
    <lineage>
        <taxon>Eukaryota</taxon>
        <taxon>Sar</taxon>
        <taxon>Alveolata</taxon>
        <taxon>Perkinsozoa</taxon>
        <taxon>Perkinsea</taxon>
        <taxon>Perkinsida</taxon>
        <taxon>Perkinsidae</taxon>
        <taxon>Perkinsus</taxon>
    </lineage>
</organism>
<gene>
    <name evidence="3" type="ORF">FOZ61_008070</name>
</gene>